<evidence type="ECO:0000256" key="7">
    <source>
        <dbReference type="ARBA" id="ARBA00030248"/>
    </source>
</evidence>
<dbReference type="InterPro" id="IPR005093">
    <property type="entry name" value="RNArep_beta"/>
</dbReference>
<evidence type="ECO:0000313" key="11">
    <source>
        <dbReference type="Proteomes" id="UP001059701"/>
    </source>
</evidence>
<evidence type="ECO:0000256" key="5">
    <source>
        <dbReference type="ARBA" id="ARBA00022741"/>
    </source>
</evidence>
<dbReference type="Proteomes" id="UP001059701">
    <property type="component" value="Segment"/>
</dbReference>
<keyword evidence="3" id="KW-0808">Transferase</keyword>
<accession>A0ABY3SVA1</accession>
<organism evidence="10 11">
    <name type="scientific">Leviviridae sp</name>
    <dbReference type="NCBI Taxonomy" id="2027243"/>
    <lineage>
        <taxon>Viruses</taxon>
        <taxon>Riboviria</taxon>
        <taxon>Orthornavirae</taxon>
        <taxon>Lenarviricota</taxon>
        <taxon>Leviviricetes</taxon>
        <taxon>Norzivirales</taxon>
        <taxon>Fiersviridae</taxon>
    </lineage>
</organism>
<proteinExistence type="predicted"/>
<dbReference type="EC" id="2.7.7.48" evidence="1"/>
<name>A0ABY3SVA1_9VIRU</name>
<keyword evidence="4" id="KW-0548">Nucleotidyltransferase</keyword>
<dbReference type="InterPro" id="IPR007096">
    <property type="entry name" value="RNA-dir_Rpol_cat_phage"/>
</dbReference>
<dbReference type="EMBL" id="MZ679637">
    <property type="protein sequence ID" value="UJQ85358.1"/>
    <property type="molecule type" value="Genomic_RNA"/>
</dbReference>
<protein>
    <recommendedName>
        <fullName evidence="1">RNA-directed RNA polymerase</fullName>
        <ecNumber evidence="1">2.7.7.48</ecNumber>
    </recommendedName>
    <alternativeName>
        <fullName evidence="7">RNA replicase beta chain</fullName>
    </alternativeName>
</protein>
<reference evidence="10" key="2">
    <citation type="journal article" date="2022" name="Nat. Microbiol.">
        <title>RNA viromes from terrestrial sites across China expand environmental viral diversity.</title>
        <authorList>
            <person name="Chiapello M."/>
            <person name="Rodriguez-Romero J."/>
            <person name="Ayllon M.A."/>
            <person name="Turina M."/>
        </authorList>
    </citation>
    <scope>NUCLEOTIDE SEQUENCE</scope>
    <source>
        <strain evidence="10">36-k141_269255</strain>
    </source>
</reference>
<keyword evidence="11" id="KW-1185">Reference proteome</keyword>
<evidence type="ECO:0000256" key="2">
    <source>
        <dbReference type="ARBA" id="ARBA00022484"/>
    </source>
</evidence>
<evidence type="ECO:0000313" key="10">
    <source>
        <dbReference type="EMBL" id="UJQ85358.1"/>
    </source>
</evidence>
<feature type="domain" description="RdRp catalytic" evidence="9">
    <location>
        <begin position="336"/>
        <end position="480"/>
    </location>
</feature>
<evidence type="ECO:0000256" key="4">
    <source>
        <dbReference type="ARBA" id="ARBA00022695"/>
    </source>
</evidence>
<evidence type="ECO:0000259" key="9">
    <source>
        <dbReference type="PROSITE" id="PS50522"/>
    </source>
</evidence>
<evidence type="ECO:0000256" key="3">
    <source>
        <dbReference type="ARBA" id="ARBA00022679"/>
    </source>
</evidence>
<evidence type="ECO:0000256" key="6">
    <source>
        <dbReference type="ARBA" id="ARBA00022953"/>
    </source>
</evidence>
<keyword evidence="5" id="KW-0547">Nucleotide-binding</keyword>
<comment type="catalytic activity">
    <reaction evidence="8">
        <text>RNA(n) + a ribonucleoside 5'-triphosphate = RNA(n+1) + diphosphate</text>
        <dbReference type="Rhea" id="RHEA:21248"/>
        <dbReference type="Rhea" id="RHEA-COMP:14527"/>
        <dbReference type="Rhea" id="RHEA-COMP:17342"/>
        <dbReference type="ChEBI" id="CHEBI:33019"/>
        <dbReference type="ChEBI" id="CHEBI:61557"/>
        <dbReference type="ChEBI" id="CHEBI:140395"/>
        <dbReference type="EC" id="2.7.7.48"/>
    </reaction>
</comment>
<evidence type="ECO:0000256" key="1">
    <source>
        <dbReference type="ARBA" id="ARBA00012494"/>
    </source>
</evidence>
<keyword evidence="2" id="KW-0696">RNA-directed RNA polymerase</keyword>
<dbReference type="PROSITE" id="PS50522">
    <property type="entry name" value="RDRP_PHAGE"/>
    <property type="match status" value="1"/>
</dbReference>
<evidence type="ECO:0000256" key="8">
    <source>
        <dbReference type="ARBA" id="ARBA00048744"/>
    </source>
</evidence>
<dbReference type="Pfam" id="PF03431">
    <property type="entry name" value="RNA_replicase_B"/>
    <property type="match status" value="1"/>
</dbReference>
<sequence>MSKGRAFDFLGFYDAMLKDVASYLPTDHTEWARDRTSLARLDRTRGLGFFTLDLPALDKAFVLSLATGRLKLDGLPGSTGRSSSDLRPRLFWGLWSRIFEKDGSLRVNVDPTVVFFLRSLLAAPKTLKVEADPRYLYQAVRELFHVDACLPEATGNWSTSRDTQLSAGSNDLSGHLGEVCQPDLFRQHDESLTRLLDAVQRSADRMAGIIGEFKPDDYRFRHGPGAVSDLKSGSYKYKFPNWSERLSEVFPYDTYGVTPFGLVEELTDRGIAPTESEGAARLIAVPKTRKAPRLIAAEPLANQWCQQNIRDFLYDRVSRTPLGLSIDFRRQDLSGDMALRASQTGELATIDLSSASDRISCWLVERVFRKNPGLLAALKASRTRYLANTIDRKSPALYKLRKFSTMGSAVTFPVQSLVFLSILLGVGRELHPSASWEDLHRQVRVFGDDLICPVDWVDKVAVVLEALHLKINRAKSFAVGNFRESCGTDAFMGYVVTPARLGLSDLESDTLLLASRVAVSNNFHKKGLWHAAAWLAQTVTHRGRIPVVKIGAGAFGFVTYAGVGIPPGCKVRWSTALQRWEVLSDMAVATTTTVKQDGPACLLQFFTEEPDPYIDWESGVAVGGNVARRRRWVPVTDLGFKPRLSAGVREMA</sequence>
<keyword evidence="6" id="KW-0693">Viral RNA replication</keyword>
<reference evidence="10" key="1">
    <citation type="submission" date="2021-05" db="EMBL/GenBank/DDBJ databases">
        <authorList>
            <person name="Chen Y.-M."/>
            <person name="Zhang Y.-Z."/>
        </authorList>
    </citation>
    <scope>NUCLEOTIDE SEQUENCE</scope>
    <source>
        <strain evidence="10">36-k141_269255</strain>
    </source>
</reference>